<dbReference type="EMBL" id="ARYN01000013">
    <property type="protein sequence ID" value="ORL44757.1"/>
    <property type="molecule type" value="Genomic_DNA"/>
</dbReference>
<name>A0A1Y1T188_9FLAO</name>
<evidence type="ECO:0000256" key="1">
    <source>
        <dbReference type="ARBA" id="ARBA00023015"/>
    </source>
</evidence>
<dbReference type="InterPro" id="IPR037923">
    <property type="entry name" value="HTH-like"/>
</dbReference>
<gene>
    <name evidence="5" type="ORF">IIF7_14634</name>
</gene>
<evidence type="ECO:0000259" key="4">
    <source>
        <dbReference type="PROSITE" id="PS01124"/>
    </source>
</evidence>
<dbReference type="PANTHER" id="PTHR43280">
    <property type="entry name" value="ARAC-FAMILY TRANSCRIPTIONAL REGULATOR"/>
    <property type="match status" value="1"/>
</dbReference>
<evidence type="ECO:0000313" key="6">
    <source>
        <dbReference type="Proteomes" id="UP000192746"/>
    </source>
</evidence>
<dbReference type="PANTHER" id="PTHR43280:SF32">
    <property type="entry name" value="TRANSCRIPTIONAL REGULATORY PROTEIN"/>
    <property type="match status" value="1"/>
</dbReference>
<dbReference type="GO" id="GO:0003700">
    <property type="term" value="F:DNA-binding transcription factor activity"/>
    <property type="evidence" value="ECO:0007669"/>
    <property type="project" value="InterPro"/>
</dbReference>
<sequence length="280" mass="33154">MRGYDSIRINDKISHHSNYKIAVFDTSKTRTRPHKHNKYLEIVYFEDARGTHYIDSKAYRIDAPCISFIEKDQVHYWELEENPKGYVAIFKETFLDDVKDKQLVFLLKSVQKINCLCLHKRSKHINYLFEMLTEPNLNAPVELNELNESLLKALLFNILKDADVGLLSHSNAQAMEFINHLQTNPRNEVAYYAEQLQMSPQNLNSFCKKHFSLTASEVIAIYINKEAKRLLLYSNLDISEIAYKLHFKDASYFIKYFKQHNRLTPLKYRNKNDNYYSFFK</sequence>
<evidence type="ECO:0000256" key="3">
    <source>
        <dbReference type="ARBA" id="ARBA00023163"/>
    </source>
</evidence>
<dbReference type="STRING" id="1185767.IIF7_14634"/>
<dbReference type="InterPro" id="IPR018060">
    <property type="entry name" value="HTH_AraC"/>
</dbReference>
<evidence type="ECO:0000313" key="5">
    <source>
        <dbReference type="EMBL" id="ORL44757.1"/>
    </source>
</evidence>
<comment type="caution">
    <text evidence="5">The sequence shown here is derived from an EMBL/GenBank/DDBJ whole genome shotgun (WGS) entry which is preliminary data.</text>
</comment>
<dbReference type="OrthoDB" id="2666928at2"/>
<dbReference type="SMART" id="SM00342">
    <property type="entry name" value="HTH_ARAC"/>
    <property type="match status" value="1"/>
</dbReference>
<protein>
    <submittedName>
        <fullName evidence="5">AraC family transcriptional regulator</fullName>
    </submittedName>
</protein>
<dbReference type="AlphaFoldDB" id="A0A1Y1T188"/>
<dbReference type="SUPFAM" id="SSF46689">
    <property type="entry name" value="Homeodomain-like"/>
    <property type="match status" value="1"/>
</dbReference>
<dbReference type="Pfam" id="PF12833">
    <property type="entry name" value="HTH_18"/>
    <property type="match status" value="1"/>
</dbReference>
<dbReference type="Proteomes" id="UP000192746">
    <property type="component" value="Unassembled WGS sequence"/>
</dbReference>
<dbReference type="SUPFAM" id="SSF51215">
    <property type="entry name" value="Regulatory protein AraC"/>
    <property type="match status" value="1"/>
</dbReference>
<dbReference type="RefSeq" id="WP_084842448.1">
    <property type="nucleotide sequence ID" value="NZ_ARYN01000013.1"/>
</dbReference>
<keyword evidence="6" id="KW-1185">Reference proteome</keyword>
<proteinExistence type="predicted"/>
<dbReference type="GO" id="GO:0043565">
    <property type="term" value="F:sequence-specific DNA binding"/>
    <property type="evidence" value="ECO:0007669"/>
    <property type="project" value="InterPro"/>
</dbReference>
<feature type="domain" description="HTH araC/xylS-type" evidence="4">
    <location>
        <begin position="172"/>
        <end position="271"/>
    </location>
</feature>
<keyword evidence="1" id="KW-0805">Transcription regulation</keyword>
<keyword evidence="3" id="KW-0804">Transcription</keyword>
<dbReference type="InterPro" id="IPR009057">
    <property type="entry name" value="Homeodomain-like_sf"/>
</dbReference>
<dbReference type="PROSITE" id="PS01124">
    <property type="entry name" value="HTH_ARAC_FAMILY_2"/>
    <property type="match status" value="1"/>
</dbReference>
<keyword evidence="2" id="KW-0238">DNA-binding</keyword>
<reference evidence="5 6" key="1">
    <citation type="submission" date="2013-04" db="EMBL/GenBank/DDBJ databases">
        <title>Zunongwangia sp. 22II14-10F7 Genome Sequencing.</title>
        <authorList>
            <person name="Lai Q."/>
            <person name="Shao Z."/>
        </authorList>
    </citation>
    <scope>NUCLEOTIDE SEQUENCE [LARGE SCALE GENOMIC DNA]</scope>
    <source>
        <strain evidence="5 6">22II14-10F7</strain>
    </source>
</reference>
<evidence type="ECO:0000256" key="2">
    <source>
        <dbReference type="ARBA" id="ARBA00023125"/>
    </source>
</evidence>
<dbReference type="Gene3D" id="1.10.10.60">
    <property type="entry name" value="Homeodomain-like"/>
    <property type="match status" value="1"/>
</dbReference>
<accession>A0A1Y1T188</accession>
<organism evidence="5 6">
    <name type="scientific">Zunongwangia atlantica 22II14-10F7</name>
    <dbReference type="NCBI Taxonomy" id="1185767"/>
    <lineage>
        <taxon>Bacteria</taxon>
        <taxon>Pseudomonadati</taxon>
        <taxon>Bacteroidota</taxon>
        <taxon>Flavobacteriia</taxon>
        <taxon>Flavobacteriales</taxon>
        <taxon>Flavobacteriaceae</taxon>
        <taxon>Zunongwangia</taxon>
    </lineage>
</organism>